<dbReference type="EMBL" id="KB916432">
    <property type="protein sequence ID" value="EOD46580.1"/>
    <property type="molecule type" value="Genomic_DNA"/>
</dbReference>
<evidence type="ECO:0000256" key="9">
    <source>
        <dbReference type="RuleBase" id="RU000461"/>
    </source>
</evidence>
<dbReference type="InterPro" id="IPR036396">
    <property type="entry name" value="Cyt_P450_sf"/>
</dbReference>
<keyword evidence="3 8" id="KW-0349">Heme</keyword>
<feature type="binding site" description="axial binding residue" evidence="8">
    <location>
        <position position="461"/>
    </location>
    <ligand>
        <name>heme</name>
        <dbReference type="ChEBI" id="CHEBI:30413"/>
    </ligand>
    <ligandPart>
        <name>Fe</name>
        <dbReference type="ChEBI" id="CHEBI:18248"/>
    </ligandPart>
</feature>
<accession>R1G588</accession>
<dbReference type="CDD" id="cd11041">
    <property type="entry name" value="CYP503A1-like"/>
    <property type="match status" value="1"/>
</dbReference>
<evidence type="ECO:0000256" key="2">
    <source>
        <dbReference type="ARBA" id="ARBA00010617"/>
    </source>
</evidence>
<comment type="similarity">
    <text evidence="2 9">Belongs to the cytochrome P450 family.</text>
</comment>
<sequence>MAIKAILFSADQTPQVGVPALFGAAAVLLTLLWFWAQDERPFPGFPIVNRKKGEWFNTAAKDRMAKHSNRIMKEAYKKFGGKPFQVIGDTGPTIILPPHMAQEIRNDERLSFTHATERVFLPWFSGLEPFAAGLSEHEVFQTSVRQNLTQALGSITESLSKETTYVLDLLLPNATKDEWSSVEWVPVATKIAARLSAKVFLGEPLCRNEEWLTISTDYAIKSFLAARNLRWWPPFLRPIVHFFKPEFKELRQQILNGRRIIEPEVAQRKRARREALMAGKKPHKAADAIEWMDEQAKDEPYDITLGQMTLAFAAIHTTSGMISALLWELTANPEYIDELRKEIVEVLREDGGWKKTSLYKMKLLDSCMKEAQRLHVIGSMIMGRKVMTPVTLSDGTYLPKNSHVAMPTWTMKDELFYGPDAALFDGRRFLEKRSQPGNEHRWQFVTTSPEHLGFGHGKHACPGRFFASNEIKIATAHLLVKYDWKFEGEPPLKSLRDSEWVPDPTAKIWLRKREVEIQL</sequence>
<dbReference type="Gene3D" id="1.10.630.10">
    <property type="entry name" value="Cytochrome P450"/>
    <property type="match status" value="1"/>
</dbReference>
<dbReference type="Pfam" id="PF00067">
    <property type="entry name" value="p450"/>
    <property type="match status" value="1"/>
</dbReference>
<dbReference type="GO" id="GO:0004497">
    <property type="term" value="F:monooxygenase activity"/>
    <property type="evidence" value="ECO:0007669"/>
    <property type="project" value="UniProtKB-KW"/>
</dbReference>
<evidence type="ECO:0000256" key="5">
    <source>
        <dbReference type="ARBA" id="ARBA00023002"/>
    </source>
</evidence>
<dbReference type="PRINTS" id="PR00465">
    <property type="entry name" value="EP450IV"/>
</dbReference>
<name>R1G588_BOTPV</name>
<dbReference type="HOGENOM" id="CLU_022195_0_3_1"/>
<gene>
    <name evidence="11" type="ORF">UCRNP2_6693</name>
</gene>
<dbReference type="OrthoDB" id="1844152at2759"/>
<keyword evidence="10" id="KW-0472">Membrane</keyword>
<evidence type="ECO:0000313" key="12">
    <source>
        <dbReference type="Proteomes" id="UP000013521"/>
    </source>
</evidence>
<organism evidence="11 12">
    <name type="scientific">Botryosphaeria parva (strain UCR-NP2)</name>
    <name type="common">Grapevine canker fungus</name>
    <name type="synonym">Neofusicoccum parvum</name>
    <dbReference type="NCBI Taxonomy" id="1287680"/>
    <lineage>
        <taxon>Eukaryota</taxon>
        <taxon>Fungi</taxon>
        <taxon>Dikarya</taxon>
        <taxon>Ascomycota</taxon>
        <taxon>Pezizomycotina</taxon>
        <taxon>Dothideomycetes</taxon>
        <taxon>Dothideomycetes incertae sedis</taxon>
        <taxon>Botryosphaeriales</taxon>
        <taxon>Botryosphaeriaceae</taxon>
        <taxon>Neofusicoccum</taxon>
    </lineage>
</organism>
<keyword evidence="7 9" id="KW-0503">Monooxygenase</keyword>
<evidence type="ECO:0000256" key="7">
    <source>
        <dbReference type="ARBA" id="ARBA00023033"/>
    </source>
</evidence>
<dbReference type="Proteomes" id="UP000013521">
    <property type="component" value="Unassembled WGS sequence"/>
</dbReference>
<evidence type="ECO:0000256" key="6">
    <source>
        <dbReference type="ARBA" id="ARBA00023004"/>
    </source>
</evidence>
<dbReference type="InterPro" id="IPR017972">
    <property type="entry name" value="Cyt_P450_CS"/>
</dbReference>
<keyword evidence="6 8" id="KW-0408">Iron</keyword>
<dbReference type="InterPro" id="IPR002403">
    <property type="entry name" value="Cyt_P450_E_grp-IV"/>
</dbReference>
<evidence type="ECO:0000256" key="10">
    <source>
        <dbReference type="SAM" id="Phobius"/>
    </source>
</evidence>
<dbReference type="PANTHER" id="PTHR46206">
    <property type="entry name" value="CYTOCHROME P450"/>
    <property type="match status" value="1"/>
</dbReference>
<evidence type="ECO:0000256" key="1">
    <source>
        <dbReference type="ARBA" id="ARBA00001971"/>
    </source>
</evidence>
<dbReference type="GO" id="GO:0020037">
    <property type="term" value="F:heme binding"/>
    <property type="evidence" value="ECO:0007669"/>
    <property type="project" value="InterPro"/>
</dbReference>
<evidence type="ECO:0000256" key="3">
    <source>
        <dbReference type="ARBA" id="ARBA00022617"/>
    </source>
</evidence>
<dbReference type="AlphaFoldDB" id="R1G588"/>
<dbReference type="GO" id="GO:0016705">
    <property type="term" value="F:oxidoreductase activity, acting on paired donors, with incorporation or reduction of molecular oxygen"/>
    <property type="evidence" value="ECO:0007669"/>
    <property type="project" value="InterPro"/>
</dbReference>
<dbReference type="InterPro" id="IPR001128">
    <property type="entry name" value="Cyt_P450"/>
</dbReference>
<keyword evidence="10" id="KW-1133">Transmembrane helix</keyword>
<proteinExistence type="inferred from homology"/>
<keyword evidence="5 9" id="KW-0560">Oxidoreductase</keyword>
<reference evidence="12" key="1">
    <citation type="journal article" date="2013" name="Genome Announc.">
        <title>Draft genome sequence of Neofusicoccum parvum isolate UCR-NP2, a fungal vascular pathogen associated with grapevine cankers.</title>
        <authorList>
            <person name="Blanco-Ulate B."/>
            <person name="Rolshausen P."/>
            <person name="Cantu D."/>
        </authorList>
    </citation>
    <scope>NUCLEOTIDE SEQUENCE [LARGE SCALE GENOMIC DNA]</scope>
    <source>
        <strain evidence="12">UCR-NP2</strain>
    </source>
</reference>
<protein>
    <submittedName>
        <fullName evidence="11">Putative cytochrome p450 protein</fullName>
    </submittedName>
</protein>
<evidence type="ECO:0000256" key="4">
    <source>
        <dbReference type="ARBA" id="ARBA00022723"/>
    </source>
</evidence>
<dbReference type="OMA" id="GNEHRYQ"/>
<keyword evidence="4 8" id="KW-0479">Metal-binding</keyword>
<dbReference type="PANTHER" id="PTHR46206:SF2">
    <property type="entry name" value="CYTOCHROME P450 MONOOXYGENASE AUSG-RELATED"/>
    <property type="match status" value="1"/>
</dbReference>
<dbReference type="KEGG" id="npa:UCRNP2_6693"/>
<dbReference type="eggNOG" id="KOG0157">
    <property type="taxonomic scope" value="Eukaryota"/>
</dbReference>
<feature type="transmembrane region" description="Helical" evidence="10">
    <location>
        <begin position="16"/>
        <end position="36"/>
    </location>
</feature>
<dbReference type="SUPFAM" id="SSF48264">
    <property type="entry name" value="Cytochrome P450"/>
    <property type="match status" value="1"/>
</dbReference>
<evidence type="ECO:0000256" key="8">
    <source>
        <dbReference type="PIRSR" id="PIRSR602403-1"/>
    </source>
</evidence>
<dbReference type="PROSITE" id="PS00086">
    <property type="entry name" value="CYTOCHROME_P450"/>
    <property type="match status" value="1"/>
</dbReference>
<dbReference type="GO" id="GO:0005506">
    <property type="term" value="F:iron ion binding"/>
    <property type="evidence" value="ECO:0007669"/>
    <property type="project" value="InterPro"/>
</dbReference>
<comment type="cofactor">
    <cofactor evidence="1 8">
        <name>heme</name>
        <dbReference type="ChEBI" id="CHEBI:30413"/>
    </cofactor>
</comment>
<keyword evidence="10" id="KW-0812">Transmembrane</keyword>
<evidence type="ECO:0000313" key="11">
    <source>
        <dbReference type="EMBL" id="EOD46580.1"/>
    </source>
</evidence>